<comment type="similarity">
    <text evidence="3">Belongs to the TRAFAC class myosin-kinesin ATPase superfamily. Kinesin family.</text>
</comment>
<evidence type="ECO:0000313" key="7">
    <source>
        <dbReference type="EMBL" id="KAG7353176.1"/>
    </source>
</evidence>
<keyword evidence="4" id="KW-0175">Coiled coil</keyword>
<dbReference type="InterPro" id="IPR019821">
    <property type="entry name" value="Kinesin_motor_CS"/>
</dbReference>
<keyword evidence="1 3" id="KW-0547">Nucleotide-binding</keyword>
<evidence type="ECO:0000256" key="1">
    <source>
        <dbReference type="ARBA" id="ARBA00022741"/>
    </source>
</evidence>
<evidence type="ECO:0000256" key="2">
    <source>
        <dbReference type="ARBA" id="ARBA00022840"/>
    </source>
</evidence>
<keyword evidence="2 3" id="KW-0067">ATP-binding</keyword>
<organism evidence="7 8">
    <name type="scientific">Nitzschia inconspicua</name>
    <dbReference type="NCBI Taxonomy" id="303405"/>
    <lineage>
        <taxon>Eukaryota</taxon>
        <taxon>Sar</taxon>
        <taxon>Stramenopiles</taxon>
        <taxon>Ochrophyta</taxon>
        <taxon>Bacillariophyta</taxon>
        <taxon>Bacillariophyceae</taxon>
        <taxon>Bacillariophycidae</taxon>
        <taxon>Bacillariales</taxon>
        <taxon>Bacillariaceae</taxon>
        <taxon>Nitzschia</taxon>
    </lineage>
</organism>
<feature type="domain" description="Kinesin motor" evidence="6">
    <location>
        <begin position="634"/>
        <end position="1000"/>
    </location>
</feature>
<dbReference type="GO" id="GO:0007018">
    <property type="term" value="P:microtubule-based movement"/>
    <property type="evidence" value="ECO:0007669"/>
    <property type="project" value="InterPro"/>
</dbReference>
<dbReference type="InterPro" id="IPR027640">
    <property type="entry name" value="Kinesin-like_fam"/>
</dbReference>
<evidence type="ECO:0000259" key="6">
    <source>
        <dbReference type="PROSITE" id="PS50067"/>
    </source>
</evidence>
<feature type="binding site" evidence="3">
    <location>
        <begin position="754"/>
        <end position="761"/>
    </location>
    <ligand>
        <name>ATP</name>
        <dbReference type="ChEBI" id="CHEBI:30616"/>
    </ligand>
</feature>
<feature type="coiled-coil region" evidence="4">
    <location>
        <begin position="332"/>
        <end position="599"/>
    </location>
</feature>
<accession>A0A9K3L1S5</accession>
<gene>
    <name evidence="7" type="ORF">IV203_009225</name>
</gene>
<reference evidence="7" key="2">
    <citation type="submission" date="2021-04" db="EMBL/GenBank/DDBJ databases">
        <authorList>
            <person name="Podell S."/>
        </authorList>
    </citation>
    <scope>NUCLEOTIDE SEQUENCE</scope>
    <source>
        <strain evidence="7">Hildebrandi</strain>
    </source>
</reference>
<dbReference type="GO" id="GO:0008017">
    <property type="term" value="F:microtubule binding"/>
    <property type="evidence" value="ECO:0007669"/>
    <property type="project" value="InterPro"/>
</dbReference>
<evidence type="ECO:0000256" key="3">
    <source>
        <dbReference type="PROSITE-ProRule" id="PRU00283"/>
    </source>
</evidence>
<evidence type="ECO:0000256" key="5">
    <source>
        <dbReference type="SAM" id="MobiDB-lite"/>
    </source>
</evidence>
<keyword evidence="3" id="KW-0505">Motor protein</keyword>
<dbReference type="PANTHER" id="PTHR47972:SF28">
    <property type="entry name" value="KINESIN-LIKE PROTEIN KLP-3"/>
    <property type="match status" value="1"/>
</dbReference>
<dbReference type="Proteomes" id="UP000693970">
    <property type="component" value="Unassembled WGS sequence"/>
</dbReference>
<dbReference type="SMART" id="SM00129">
    <property type="entry name" value="KISc"/>
    <property type="match status" value="1"/>
</dbReference>
<sequence length="1010" mass="113238">MPKSRRLSNSSQEAFEEFCKENQPLSRRLSTGGDGASVGSFAKLPQDNKKERGQQILLKKRRSISSLGGSNKRHQPLQQSRPSVPTGKVSVKPTVLKASTAKESRPIGKNKGNGTEKNDAVVLSPTPYWKVAQERGGIHSPRETRSAKKRKTGRALDFGTTNMPNRDGLMVFSPPNQVVNAQREKMEQERMKKERNERIANNRKNGQLLVFSKDFENLNPLPPEAPQEENSKEEKLDEAEAPDGSTQEPKKEPQAPPATADPSFSSVSMEDESDNESVSQTGKTKIGTSNRSRSNQQDSAKVMTALQGLDKKFTSLARRLSEQPRDPDNFVLEAKKKEINDLTEAKKKLEERNGELCSELKKVEKEFAEQQQDISAEKQNIQAELDQLKCLRNELEQALEESQEKIDVLENELLPESEEQLKEALEKLQEYEEKLEESAQKIKEDAKIVEDITAEKEMLSLKLEENQEYFMSQIENDQKMYREECEASQKKDMIINKLESSIAKIKQHLEEQQSIAAQKSQDLRDVTDQLNAANDEKEQLRTRLASALSQINADSEIESEKSVALRAVNEQNEYLQKRLNELEEQLKKSQADRDDAMLRLGTSDQMEAELFDRLRESDRIRKEMHARLMVLIGSIRTFVRVRPILQVEQNWAPTKQSREKVTTNEAIFKFSGNNGGQQGSKSSKYGCDDPTKNLVSIQEPLKDRGGLSQRQKKWTFGFDQVFAPSNSQDDIWEATEPLVQSTVDGFNVTVFAYGQTGSGKTYTMLGNGSETPGDEGIIPRSIRKLFDSKREIEELSQGQKWVSMKIEMLEIYNENVRDLLASHASTDELGASLKVVGGEAVGSIRQAVKTEAEVFKILKTAEKRRCVKATNSNATSSRSHLVFSIEYSVTSKDGSSNQVGKLNVCDLAGSERVSKSGATGSILKEAQHINLSLSTLSNVIEKLQAGEKNVPFRDSKLTSLLQNSLEGNSKTLCIVCCSPLQDHFHETLTSLRFAAKVGRVDLKAVHNFST</sequence>
<dbReference type="GO" id="GO:0003777">
    <property type="term" value="F:microtubule motor activity"/>
    <property type="evidence" value="ECO:0007669"/>
    <property type="project" value="InterPro"/>
</dbReference>
<feature type="compositionally biased region" description="Polar residues" evidence="5">
    <location>
        <begin position="276"/>
        <end position="299"/>
    </location>
</feature>
<reference evidence="7" key="1">
    <citation type="journal article" date="2021" name="Sci. Rep.">
        <title>Diploid genomic architecture of Nitzschia inconspicua, an elite biomass production diatom.</title>
        <authorList>
            <person name="Oliver A."/>
            <person name="Podell S."/>
            <person name="Pinowska A."/>
            <person name="Traller J.C."/>
            <person name="Smith S.R."/>
            <person name="McClure R."/>
            <person name="Beliaev A."/>
            <person name="Bohutskyi P."/>
            <person name="Hill E.A."/>
            <person name="Rabines A."/>
            <person name="Zheng H."/>
            <person name="Allen L.Z."/>
            <person name="Kuo A."/>
            <person name="Grigoriev I.V."/>
            <person name="Allen A.E."/>
            <person name="Hazlebeck D."/>
            <person name="Allen E.E."/>
        </authorList>
    </citation>
    <scope>NUCLEOTIDE SEQUENCE</scope>
    <source>
        <strain evidence="7">Hildebrandi</strain>
    </source>
</reference>
<evidence type="ECO:0000256" key="4">
    <source>
        <dbReference type="SAM" id="Coils"/>
    </source>
</evidence>
<proteinExistence type="inferred from homology"/>
<dbReference type="PROSITE" id="PS50067">
    <property type="entry name" value="KINESIN_MOTOR_2"/>
    <property type="match status" value="1"/>
</dbReference>
<dbReference type="PROSITE" id="PS00411">
    <property type="entry name" value="KINESIN_MOTOR_1"/>
    <property type="match status" value="1"/>
</dbReference>
<feature type="compositionally biased region" description="Basic and acidic residues" evidence="5">
    <location>
        <begin position="182"/>
        <end position="200"/>
    </location>
</feature>
<dbReference type="EMBL" id="JAGRRH010000017">
    <property type="protein sequence ID" value="KAG7353176.1"/>
    <property type="molecule type" value="Genomic_DNA"/>
</dbReference>
<name>A0A9K3L1S5_9STRA</name>
<dbReference type="GO" id="GO:0005524">
    <property type="term" value="F:ATP binding"/>
    <property type="evidence" value="ECO:0007669"/>
    <property type="project" value="UniProtKB-UniRule"/>
</dbReference>
<keyword evidence="8" id="KW-1185">Reference proteome</keyword>
<protein>
    <submittedName>
        <fullName evidence="7">Kinesin motor domain containing protein</fullName>
    </submittedName>
</protein>
<dbReference type="GO" id="GO:0015630">
    <property type="term" value="C:microtubule cytoskeleton"/>
    <property type="evidence" value="ECO:0007669"/>
    <property type="project" value="TreeGrafter"/>
</dbReference>
<evidence type="ECO:0000313" key="8">
    <source>
        <dbReference type="Proteomes" id="UP000693970"/>
    </source>
</evidence>
<dbReference type="Pfam" id="PF00225">
    <property type="entry name" value="Kinesin"/>
    <property type="match status" value="1"/>
</dbReference>
<feature type="compositionally biased region" description="Basic and acidic residues" evidence="5">
    <location>
        <begin position="132"/>
        <end position="146"/>
    </location>
</feature>
<dbReference type="PANTHER" id="PTHR47972">
    <property type="entry name" value="KINESIN-LIKE PROTEIN KLP-3"/>
    <property type="match status" value="1"/>
</dbReference>
<dbReference type="AlphaFoldDB" id="A0A9K3L1S5"/>
<dbReference type="InterPro" id="IPR001752">
    <property type="entry name" value="Kinesin_motor_dom"/>
</dbReference>
<comment type="caution">
    <text evidence="7">The sequence shown here is derived from an EMBL/GenBank/DDBJ whole genome shotgun (WGS) entry which is preliminary data.</text>
</comment>
<feature type="region of interest" description="Disordered" evidence="5">
    <location>
        <begin position="1"/>
        <end position="301"/>
    </location>
</feature>
<dbReference type="OrthoDB" id="3176171at2759"/>